<dbReference type="AlphaFoldDB" id="A0LLQ0"/>
<protein>
    <submittedName>
        <fullName evidence="2">Uncharacterized protein</fullName>
    </submittedName>
</protein>
<dbReference type="Proteomes" id="UP000001784">
    <property type="component" value="Chromosome"/>
</dbReference>
<feature type="region of interest" description="Disordered" evidence="1">
    <location>
        <begin position="95"/>
        <end position="116"/>
    </location>
</feature>
<evidence type="ECO:0000256" key="1">
    <source>
        <dbReference type="SAM" id="MobiDB-lite"/>
    </source>
</evidence>
<evidence type="ECO:0000313" key="3">
    <source>
        <dbReference type="Proteomes" id="UP000001784"/>
    </source>
</evidence>
<evidence type="ECO:0000313" key="2">
    <source>
        <dbReference type="EMBL" id="ABK18352.1"/>
    </source>
</evidence>
<dbReference type="KEGG" id="sfu:Sfum_2674"/>
<gene>
    <name evidence="2" type="ordered locus">Sfum_2674</name>
</gene>
<proteinExistence type="predicted"/>
<dbReference type="HOGENOM" id="CLU_2095666_0_0_7"/>
<reference evidence="2 3" key="1">
    <citation type="submission" date="2006-10" db="EMBL/GenBank/DDBJ databases">
        <title>Complete sequence of Syntrophobacter fumaroxidans MPOB.</title>
        <authorList>
            <consortium name="US DOE Joint Genome Institute"/>
            <person name="Copeland A."/>
            <person name="Lucas S."/>
            <person name="Lapidus A."/>
            <person name="Barry K."/>
            <person name="Detter J.C."/>
            <person name="Glavina del Rio T."/>
            <person name="Hammon N."/>
            <person name="Israni S."/>
            <person name="Pitluck S."/>
            <person name="Goltsman E.G."/>
            <person name="Martinez M."/>
            <person name="Schmutz J."/>
            <person name="Larimer F."/>
            <person name="Land M."/>
            <person name="Hauser L."/>
            <person name="Kyrpides N."/>
            <person name="Kim E."/>
            <person name="Boone D.R."/>
            <person name="Brockman F."/>
            <person name="Culley D."/>
            <person name="Ferry J."/>
            <person name="Gunsalus R."/>
            <person name="McInerney M.J."/>
            <person name="Morrison M."/>
            <person name="Plugge C."/>
            <person name="Rohlin L."/>
            <person name="Scholten J."/>
            <person name="Sieber J."/>
            <person name="Stams A.J.M."/>
            <person name="Worm P."/>
            <person name="Henstra A.M."/>
            <person name="Richardson P."/>
        </authorList>
    </citation>
    <scope>NUCLEOTIDE SEQUENCE [LARGE SCALE GENOMIC DNA]</scope>
    <source>
        <strain evidence="3">DSM 10017 / MPOB</strain>
    </source>
</reference>
<accession>A0LLQ0</accession>
<sequence>MGGSLGLLGIAMRTTTPNCMKCLLENLSSQDSPAIILDNFRSAVTRMLVVPYPAAFVGMHDTHSRSDLGIRNRRKAERCLAYLMRNIDFDATESVVSDDPGGIDGWSVSEPPGGGR</sequence>
<name>A0LLQ0_SYNFM</name>
<dbReference type="InParanoid" id="A0LLQ0"/>
<keyword evidence="3" id="KW-1185">Reference proteome</keyword>
<dbReference type="EMBL" id="CP000478">
    <property type="protein sequence ID" value="ABK18352.1"/>
    <property type="molecule type" value="Genomic_DNA"/>
</dbReference>
<organism evidence="2 3">
    <name type="scientific">Syntrophobacter fumaroxidans (strain DSM 10017 / MPOB)</name>
    <dbReference type="NCBI Taxonomy" id="335543"/>
    <lineage>
        <taxon>Bacteria</taxon>
        <taxon>Pseudomonadati</taxon>
        <taxon>Thermodesulfobacteriota</taxon>
        <taxon>Syntrophobacteria</taxon>
        <taxon>Syntrophobacterales</taxon>
        <taxon>Syntrophobacteraceae</taxon>
        <taxon>Syntrophobacter</taxon>
    </lineage>
</organism>